<evidence type="ECO:0000313" key="8">
    <source>
        <dbReference type="Proteomes" id="UP000215509"/>
    </source>
</evidence>
<reference evidence="7 8" key="1">
    <citation type="submission" date="2017-07" db="EMBL/GenBank/DDBJ databases">
        <title>Genome sequencing and assembly of Paenibacillus rigui.</title>
        <authorList>
            <person name="Mayilraj S."/>
        </authorList>
    </citation>
    <scope>NUCLEOTIDE SEQUENCE [LARGE SCALE GENOMIC DNA]</scope>
    <source>
        <strain evidence="7 8">JCM 16352</strain>
    </source>
</reference>
<keyword evidence="4" id="KW-0564">Palmitate</keyword>
<sequence length="504" mass="55385">MKKNSTRKSAKLLAIVCVTCMSASFLAACSSGSKKEAGNGANGASAQKPLELNVMMIQQGAEPPKKDSPYIKKIEEYTNTKLDITWVPGSGTSYDDKVSATIASGNMPDVILIRKTKETAMLNAQLTGVFWDLTPFLKDTKNLSKMSPAAVKNASVNGKLYGIPRERVLSRYGMIFRKDWLDNLGLQTPKTAEDIYNVAKAFTLNDPDKDGKNNTFGIQEDATMELLKQLTIYNGGPNGWGLKDGKVTPDFLYPEFKTALDLYRKMVSEKLISGDFPIAKKYDYFNQGKAGIYFSVIDDAATRHLDMMKQNAKVQVDIAQNFDGPQGQKVRGTVGYDSLIAIPKSSVKAEDKVKQIIGFLDKLGEEPMQTLLNYGIEGTDYTLENGVAKKVAGTKGSGDVINLKWDDPAAGVKITKTELEQKIDKTFADNKKLAVVDLSAYLLSDTNTQKGNDLRKGITDAQTKYVLGELDDKGWNDALDKWRKGGGDKIIEEFTADYNKSNAK</sequence>
<dbReference type="Pfam" id="PF13416">
    <property type="entry name" value="SBP_bac_8"/>
    <property type="match status" value="1"/>
</dbReference>
<keyword evidence="8" id="KW-1185">Reference proteome</keyword>
<feature type="signal peptide" evidence="6">
    <location>
        <begin position="1"/>
        <end position="27"/>
    </location>
</feature>
<protein>
    <recommendedName>
        <fullName evidence="9">ABC transporter substrate-binding protein</fullName>
    </recommendedName>
</protein>
<dbReference type="RefSeq" id="WP_094013728.1">
    <property type="nucleotide sequence ID" value="NZ_NMQW01000005.1"/>
</dbReference>
<feature type="chain" id="PRO_5039301755" description="ABC transporter substrate-binding protein" evidence="6">
    <location>
        <begin position="28"/>
        <end position="504"/>
    </location>
</feature>
<dbReference type="AlphaFoldDB" id="A0A229UVV1"/>
<accession>A0A229UVV1</accession>
<keyword evidence="1" id="KW-1003">Cell membrane</keyword>
<dbReference type="PANTHER" id="PTHR43649:SF33">
    <property type="entry name" value="POLYGALACTURONAN_RHAMNOGALACTURONAN-BINDING PROTEIN YTCQ"/>
    <property type="match status" value="1"/>
</dbReference>
<dbReference type="PROSITE" id="PS51257">
    <property type="entry name" value="PROKAR_LIPOPROTEIN"/>
    <property type="match status" value="1"/>
</dbReference>
<evidence type="ECO:0000313" key="7">
    <source>
        <dbReference type="EMBL" id="OXM87431.1"/>
    </source>
</evidence>
<dbReference type="InterPro" id="IPR006059">
    <property type="entry name" value="SBP"/>
</dbReference>
<organism evidence="7 8">
    <name type="scientific">Paenibacillus rigui</name>
    <dbReference type="NCBI Taxonomy" id="554312"/>
    <lineage>
        <taxon>Bacteria</taxon>
        <taxon>Bacillati</taxon>
        <taxon>Bacillota</taxon>
        <taxon>Bacilli</taxon>
        <taxon>Bacillales</taxon>
        <taxon>Paenibacillaceae</taxon>
        <taxon>Paenibacillus</taxon>
    </lineage>
</organism>
<gene>
    <name evidence="7" type="ORF">CF651_04840</name>
</gene>
<keyword evidence="2 6" id="KW-0732">Signal</keyword>
<dbReference type="PANTHER" id="PTHR43649">
    <property type="entry name" value="ARABINOSE-BINDING PROTEIN-RELATED"/>
    <property type="match status" value="1"/>
</dbReference>
<name>A0A229UVV1_9BACL</name>
<evidence type="ECO:0000256" key="6">
    <source>
        <dbReference type="SAM" id="SignalP"/>
    </source>
</evidence>
<evidence type="ECO:0000256" key="5">
    <source>
        <dbReference type="ARBA" id="ARBA00023288"/>
    </source>
</evidence>
<keyword evidence="5" id="KW-0449">Lipoprotein</keyword>
<evidence type="ECO:0000256" key="1">
    <source>
        <dbReference type="ARBA" id="ARBA00022475"/>
    </source>
</evidence>
<dbReference type="OrthoDB" id="9787283at2"/>
<dbReference type="Gene3D" id="3.40.190.10">
    <property type="entry name" value="Periplasmic binding protein-like II"/>
    <property type="match status" value="2"/>
</dbReference>
<dbReference type="Proteomes" id="UP000215509">
    <property type="component" value="Unassembled WGS sequence"/>
</dbReference>
<comment type="caution">
    <text evidence="7">The sequence shown here is derived from an EMBL/GenBank/DDBJ whole genome shotgun (WGS) entry which is preliminary data.</text>
</comment>
<evidence type="ECO:0000256" key="3">
    <source>
        <dbReference type="ARBA" id="ARBA00023136"/>
    </source>
</evidence>
<evidence type="ECO:0008006" key="9">
    <source>
        <dbReference type="Google" id="ProtNLM"/>
    </source>
</evidence>
<dbReference type="SUPFAM" id="SSF53850">
    <property type="entry name" value="Periplasmic binding protein-like II"/>
    <property type="match status" value="1"/>
</dbReference>
<dbReference type="EMBL" id="NMQW01000005">
    <property type="protein sequence ID" value="OXM87431.1"/>
    <property type="molecule type" value="Genomic_DNA"/>
</dbReference>
<keyword evidence="3" id="KW-0472">Membrane</keyword>
<evidence type="ECO:0000256" key="2">
    <source>
        <dbReference type="ARBA" id="ARBA00022729"/>
    </source>
</evidence>
<evidence type="ECO:0000256" key="4">
    <source>
        <dbReference type="ARBA" id="ARBA00023139"/>
    </source>
</evidence>
<dbReference type="InterPro" id="IPR050490">
    <property type="entry name" value="Bact_solute-bd_prot1"/>
</dbReference>
<proteinExistence type="predicted"/>